<sequence length="373" mass="40952">MRSYGPNPLTVVISLLALCALLGYFLLRTFQPSAAMPVDCPTLLREADYPSIIALPPGQQNIPSVQLNPSLDANQPLAFVQVENQTNSRHSLDVYLYGCSMQETIQRLTPTLTPLFQQHDLLQGTASITSAHTLSIGELDPTLTENIRILMQPWQQMLYHEYRWLNNGFVQIPFPSVYPVLSRAEGEQLQQQANDGTQLPWSDPLTTVSTMAQQLLHWPTASTHIVVRDQSDTTAHVTLTLDESTLGLDVTLQRLIQSDQNGIWFVTTAASPGLNLDQSSLNAPISSPMVINGKLTTSQSKLIPSARLFDHTLTRLAVLNADALTLQSNGDFHGTLHYTNDLPGQPSLLLLSFTPPGEDSSPNALLLTNVLLS</sequence>
<dbReference type="RefSeq" id="WP_220192198.1">
    <property type="nucleotide sequence ID" value="NZ_BNJF01000001.1"/>
</dbReference>
<reference evidence="1" key="1">
    <citation type="submission" date="2020-10" db="EMBL/GenBank/DDBJ databases">
        <title>Taxonomic study of unclassified bacteria belonging to the class Ktedonobacteria.</title>
        <authorList>
            <person name="Yabe S."/>
            <person name="Wang C.M."/>
            <person name="Zheng Y."/>
            <person name="Sakai Y."/>
            <person name="Cavaletti L."/>
            <person name="Monciardini P."/>
            <person name="Donadio S."/>
        </authorList>
    </citation>
    <scope>NUCLEOTIDE SEQUENCE</scope>
    <source>
        <strain evidence="1">SOSP1-1</strain>
    </source>
</reference>
<name>A0A8J3I0K5_9CHLR</name>
<evidence type="ECO:0008006" key="3">
    <source>
        <dbReference type="Google" id="ProtNLM"/>
    </source>
</evidence>
<proteinExistence type="predicted"/>
<evidence type="ECO:0000313" key="1">
    <source>
        <dbReference type="EMBL" id="GHO42684.1"/>
    </source>
</evidence>
<accession>A0A8J3I0K5</accession>
<evidence type="ECO:0000313" key="2">
    <source>
        <dbReference type="Proteomes" id="UP000612362"/>
    </source>
</evidence>
<dbReference type="EMBL" id="BNJF01000001">
    <property type="protein sequence ID" value="GHO42684.1"/>
    <property type="molecule type" value="Genomic_DNA"/>
</dbReference>
<dbReference type="AlphaFoldDB" id="A0A8J3I0K5"/>
<comment type="caution">
    <text evidence="1">The sequence shown here is derived from an EMBL/GenBank/DDBJ whole genome shotgun (WGS) entry which is preliminary data.</text>
</comment>
<organism evidence="1 2">
    <name type="scientific">Ktedonospora formicarum</name>
    <dbReference type="NCBI Taxonomy" id="2778364"/>
    <lineage>
        <taxon>Bacteria</taxon>
        <taxon>Bacillati</taxon>
        <taxon>Chloroflexota</taxon>
        <taxon>Ktedonobacteria</taxon>
        <taxon>Ktedonobacterales</taxon>
        <taxon>Ktedonobacteraceae</taxon>
        <taxon>Ktedonospora</taxon>
    </lineage>
</organism>
<protein>
    <recommendedName>
        <fullName evidence="3">Bacterial spore germination immunoglobulin-like domain-containing protein</fullName>
    </recommendedName>
</protein>
<gene>
    <name evidence="1" type="ORF">KSX_08470</name>
</gene>
<dbReference type="Proteomes" id="UP000612362">
    <property type="component" value="Unassembled WGS sequence"/>
</dbReference>
<keyword evidence="2" id="KW-1185">Reference proteome</keyword>